<gene>
    <name evidence="1" type="ORF">OEG82_20705</name>
</gene>
<evidence type="ECO:0000313" key="1">
    <source>
        <dbReference type="EMBL" id="MCY0096412.1"/>
    </source>
</evidence>
<comment type="caution">
    <text evidence="1">The sequence shown here is derived from an EMBL/GenBank/DDBJ whole genome shotgun (WGS) entry which is preliminary data.</text>
</comment>
<evidence type="ECO:0000313" key="2">
    <source>
        <dbReference type="Proteomes" id="UP001081283"/>
    </source>
</evidence>
<dbReference type="RefSeq" id="WP_267614240.1">
    <property type="nucleotide sequence ID" value="NZ_JAOVZQ010000001.1"/>
</dbReference>
<reference evidence="1" key="1">
    <citation type="submission" date="2022-10" db="EMBL/GenBank/DDBJ databases">
        <title>Hoeflea sp. J2-29, isolated from marine algae.</title>
        <authorList>
            <person name="Kristyanto S."/>
            <person name="Kim J.M."/>
            <person name="Jeon C.O."/>
        </authorList>
    </citation>
    <scope>NUCLEOTIDE SEQUENCE</scope>
    <source>
        <strain evidence="1">J2-29</strain>
    </source>
</reference>
<accession>A0ABT3YKI9</accession>
<name>A0ABT3YKI9_9HYPH</name>
<dbReference type="EMBL" id="JAOVZQ010000001">
    <property type="protein sequence ID" value="MCY0096412.1"/>
    <property type="molecule type" value="Genomic_DNA"/>
</dbReference>
<organism evidence="1 2">
    <name type="scientific">Hoeflea ulvae</name>
    <dbReference type="NCBI Taxonomy" id="2983764"/>
    <lineage>
        <taxon>Bacteria</taxon>
        <taxon>Pseudomonadati</taxon>
        <taxon>Pseudomonadota</taxon>
        <taxon>Alphaproteobacteria</taxon>
        <taxon>Hyphomicrobiales</taxon>
        <taxon>Rhizobiaceae</taxon>
        <taxon>Hoeflea</taxon>
    </lineage>
</organism>
<dbReference type="Proteomes" id="UP001081283">
    <property type="component" value="Unassembled WGS sequence"/>
</dbReference>
<protein>
    <submittedName>
        <fullName evidence="1">Uncharacterized protein</fullName>
    </submittedName>
</protein>
<sequence length="269" mass="29700">MPMLHPRSRISFAHQIGRVDLGKALVQIRPAPAHDLHIFVKDALIGDPAARRAEEFVRQAGKPGQRRWMAQNAGAQRDLPAQGGANGAVALHQDPAPVHAPCDGHRVFGRAVCRLHAGIRTQERGKFRHRHQPGFNQQPHRAKPLHAEIDLHLALVLSGALSLRQQQSGNVAGRLKTAKVIEKGPVLRIQCDRLLQDRRLHQISLRRLLASEERCAGEMQFSGFAEESAPGRSGIKAGLMGHRLARPVPAQVACRPIWRARRSGAPAWR</sequence>
<proteinExistence type="predicted"/>
<keyword evidence="2" id="KW-1185">Reference proteome</keyword>